<keyword evidence="2" id="KW-1185">Reference proteome</keyword>
<dbReference type="Gene3D" id="3.40.50.1820">
    <property type="entry name" value="alpha/beta hydrolase"/>
    <property type="match status" value="1"/>
</dbReference>
<evidence type="ECO:0000313" key="1">
    <source>
        <dbReference type="EMBL" id="MFD1465069.1"/>
    </source>
</evidence>
<sequence length="253" mass="28525">MAFLDLLRSSAILANQTRVQIILPDQIAPGEKLPVLWLLHGLGDNGSCWQRKTNLEQVASQSRLCIVMPDGGRSFYTNMAIGGHYWDYLTQELIPQMREMLPLSVAPADNFVGGNSMGGYGAFKLAFKKPDWFSAVIALSPVTDLSVVPTIMPDYQAVFGETGLEQPDYQLRQMAKQADSVQLKNLRWYHAIGDQDFMKQANDSFNDFLTTDLNLKVTYQTGAGDHDWVYWNDQIGAALQWLMNNRKEEVQNK</sequence>
<organism evidence="1 2">
    <name type="scientific">Lapidilactobacillus mulanensis</name>
    <dbReference type="NCBI Taxonomy" id="2485999"/>
    <lineage>
        <taxon>Bacteria</taxon>
        <taxon>Bacillati</taxon>
        <taxon>Bacillota</taxon>
        <taxon>Bacilli</taxon>
        <taxon>Lactobacillales</taxon>
        <taxon>Lactobacillaceae</taxon>
        <taxon>Lapidilactobacillus</taxon>
    </lineage>
</organism>
<dbReference type="GO" id="GO:0016787">
    <property type="term" value="F:hydrolase activity"/>
    <property type="evidence" value="ECO:0007669"/>
    <property type="project" value="UniProtKB-KW"/>
</dbReference>
<reference evidence="2" key="1">
    <citation type="journal article" date="2019" name="Int. J. Syst. Evol. Microbiol.">
        <title>The Global Catalogue of Microorganisms (GCM) 10K type strain sequencing project: providing services to taxonomists for standard genome sequencing and annotation.</title>
        <authorList>
            <consortium name="The Broad Institute Genomics Platform"/>
            <consortium name="The Broad Institute Genome Sequencing Center for Infectious Disease"/>
            <person name="Wu L."/>
            <person name="Ma J."/>
        </authorList>
    </citation>
    <scope>NUCLEOTIDE SEQUENCE [LARGE SCALE GENOMIC DNA]</scope>
    <source>
        <strain evidence="2">CCM 8951</strain>
    </source>
</reference>
<evidence type="ECO:0000313" key="2">
    <source>
        <dbReference type="Proteomes" id="UP001597244"/>
    </source>
</evidence>
<dbReference type="RefSeq" id="WP_125576277.1">
    <property type="nucleotide sequence ID" value="NZ_JBHTOF010000022.1"/>
</dbReference>
<dbReference type="InterPro" id="IPR000801">
    <property type="entry name" value="Esterase-like"/>
</dbReference>
<dbReference type="Pfam" id="PF00756">
    <property type="entry name" value="Esterase"/>
    <property type="match status" value="1"/>
</dbReference>
<proteinExistence type="predicted"/>
<comment type="caution">
    <text evidence="1">The sequence shown here is derived from an EMBL/GenBank/DDBJ whole genome shotgun (WGS) entry which is preliminary data.</text>
</comment>
<dbReference type="Proteomes" id="UP001597244">
    <property type="component" value="Unassembled WGS sequence"/>
</dbReference>
<name>A0ABW4DKC7_9LACO</name>
<keyword evidence="1" id="KW-0378">Hydrolase</keyword>
<dbReference type="InterPro" id="IPR029058">
    <property type="entry name" value="AB_hydrolase_fold"/>
</dbReference>
<dbReference type="InterPro" id="IPR050583">
    <property type="entry name" value="Mycobacterial_A85_antigen"/>
</dbReference>
<protein>
    <submittedName>
        <fullName evidence="1">Alpha/beta hydrolase</fullName>
    </submittedName>
</protein>
<accession>A0ABW4DKC7</accession>
<dbReference type="PANTHER" id="PTHR48098:SF1">
    <property type="entry name" value="DIACYLGLYCEROL ACYLTRANSFERASE_MYCOLYLTRANSFERASE AG85A"/>
    <property type="match status" value="1"/>
</dbReference>
<dbReference type="PANTHER" id="PTHR48098">
    <property type="entry name" value="ENTEROCHELIN ESTERASE-RELATED"/>
    <property type="match status" value="1"/>
</dbReference>
<dbReference type="EMBL" id="JBHTOF010000022">
    <property type="protein sequence ID" value="MFD1465069.1"/>
    <property type="molecule type" value="Genomic_DNA"/>
</dbReference>
<dbReference type="SUPFAM" id="SSF53474">
    <property type="entry name" value="alpha/beta-Hydrolases"/>
    <property type="match status" value="1"/>
</dbReference>
<gene>
    <name evidence="1" type="ORF">ACFQ4L_03055</name>
</gene>